<feature type="transmembrane region" description="Helical" evidence="11">
    <location>
        <begin position="7"/>
        <end position="25"/>
    </location>
</feature>
<evidence type="ECO:0000256" key="7">
    <source>
        <dbReference type="ARBA" id="ARBA00022833"/>
    </source>
</evidence>
<dbReference type="Gene3D" id="3.30.40.10">
    <property type="entry name" value="Zinc/RING finger domain, C3HC4 (zinc finger)"/>
    <property type="match status" value="1"/>
</dbReference>
<dbReference type="InterPro" id="IPR013083">
    <property type="entry name" value="Znf_RING/FYVE/PHD"/>
</dbReference>
<evidence type="ECO:0000313" key="13">
    <source>
        <dbReference type="EMBL" id="OAO90936.1"/>
    </source>
</evidence>
<evidence type="ECO:0000256" key="6">
    <source>
        <dbReference type="ARBA" id="ARBA00022786"/>
    </source>
</evidence>
<dbReference type="AlphaFoldDB" id="A0A178UAU3"/>
<accession>A0A178UAU3</accession>
<keyword evidence="11" id="KW-0472">Membrane</keyword>
<keyword evidence="11" id="KW-0812">Transmembrane</keyword>
<evidence type="ECO:0000256" key="9">
    <source>
        <dbReference type="PROSITE-ProRule" id="PRU00175"/>
    </source>
</evidence>
<dbReference type="PANTHER" id="PTHR14155:SF622">
    <property type="entry name" value="RING_U-BOX SUPERFAMILY PROTEIN"/>
    <property type="match status" value="1"/>
</dbReference>
<keyword evidence="11" id="KW-1133">Transmembrane helix</keyword>
<evidence type="ECO:0000256" key="5">
    <source>
        <dbReference type="ARBA" id="ARBA00022771"/>
    </source>
</evidence>
<dbReference type="EC" id="2.3.2.27" evidence="3"/>
<feature type="compositionally biased region" description="Pro residues" evidence="10">
    <location>
        <begin position="139"/>
        <end position="157"/>
    </location>
</feature>
<keyword evidence="7" id="KW-0862">Zinc</keyword>
<reference evidence="14" key="1">
    <citation type="journal article" date="2016" name="Proc. Natl. Acad. Sci. U.S.A.">
        <title>Chromosome-level assembly of Arabidopsis thaliana Ler reveals the extent of translocation and inversion polymorphisms.</title>
        <authorList>
            <person name="Zapata L."/>
            <person name="Ding J."/>
            <person name="Willing E.M."/>
            <person name="Hartwig B."/>
            <person name="Bezdan D."/>
            <person name="Jiao W.B."/>
            <person name="Patel V."/>
            <person name="Velikkakam James G."/>
            <person name="Koornneef M."/>
            <person name="Ossowski S."/>
            <person name="Schneeberger K."/>
        </authorList>
    </citation>
    <scope>NUCLEOTIDE SEQUENCE [LARGE SCALE GENOMIC DNA]</scope>
    <source>
        <strain evidence="14">cv. Landsberg erecta</strain>
    </source>
</reference>
<comment type="pathway">
    <text evidence="2">Protein modification; protein ubiquitination.</text>
</comment>
<dbReference type="InterPro" id="IPR053238">
    <property type="entry name" value="RING-H2_zinc_finger"/>
</dbReference>
<keyword evidence="6" id="KW-0833">Ubl conjugation pathway</keyword>
<dbReference type="InterPro" id="IPR001841">
    <property type="entry name" value="Znf_RING"/>
</dbReference>
<sequence length="246" mass="27785">MIIGTGYIVYYTIVGFWVIVFIVLLCCRTPPPPPPPPQQDIETGHIPAINKTTVETIIKVEDVEEGDEGCCSICLEEFKIGHELMMIESMPSLDVSSIVVTGAILIVLFTLYIISDSCNKYIQPPTELALETHQNSHPSLPPLPVPLPLPLPQPQPQPQQDNETGHLMPLQSQLEFKIGYRASIEEMEFKDIEKEGFDEIGCSICLEELEDGHEIIRIKKCRHVFHRSCIDSWLKQNRSCPNCRCF</sequence>
<gene>
    <name evidence="13" type="ordered locus">AXX17_At5g39200</name>
</gene>
<protein>
    <recommendedName>
        <fullName evidence="3">RING-type E3 ubiquitin transferase</fullName>
        <ecNumber evidence="3">2.3.2.27</ecNumber>
    </recommendedName>
</protein>
<keyword evidence="5 9" id="KW-0863">Zinc-finger</keyword>
<proteinExistence type="inferred from homology"/>
<evidence type="ECO:0000256" key="8">
    <source>
        <dbReference type="ARBA" id="ARBA00024209"/>
    </source>
</evidence>
<dbReference type="PROSITE" id="PS50089">
    <property type="entry name" value="ZF_RING_2"/>
    <property type="match status" value="1"/>
</dbReference>
<dbReference type="SUPFAM" id="SSF57850">
    <property type="entry name" value="RING/U-box"/>
    <property type="match status" value="1"/>
</dbReference>
<dbReference type="Proteomes" id="UP000078284">
    <property type="component" value="Chromosome 5"/>
</dbReference>
<feature type="transmembrane region" description="Helical" evidence="11">
    <location>
        <begin position="95"/>
        <end position="114"/>
    </location>
</feature>
<evidence type="ECO:0000256" key="10">
    <source>
        <dbReference type="SAM" id="MobiDB-lite"/>
    </source>
</evidence>
<dbReference type="FunFam" id="3.30.40.10:FF:000988">
    <property type="entry name" value="RING/U-box superfamily protein"/>
    <property type="match status" value="1"/>
</dbReference>
<evidence type="ECO:0000256" key="1">
    <source>
        <dbReference type="ARBA" id="ARBA00000900"/>
    </source>
</evidence>
<comment type="caution">
    <text evidence="13">The sequence shown here is derived from an EMBL/GenBank/DDBJ whole genome shotgun (WGS) entry which is preliminary data.</text>
</comment>
<dbReference type="Pfam" id="PF13639">
    <property type="entry name" value="zf-RING_2"/>
    <property type="match status" value="1"/>
</dbReference>
<dbReference type="GO" id="GO:0061630">
    <property type="term" value="F:ubiquitin protein ligase activity"/>
    <property type="evidence" value="ECO:0007669"/>
    <property type="project" value="UniProtKB-EC"/>
</dbReference>
<evidence type="ECO:0000313" key="14">
    <source>
        <dbReference type="Proteomes" id="UP000078284"/>
    </source>
</evidence>
<feature type="region of interest" description="Disordered" evidence="10">
    <location>
        <begin position="132"/>
        <end position="165"/>
    </location>
</feature>
<dbReference type="SMART" id="SM00184">
    <property type="entry name" value="RING"/>
    <property type="match status" value="1"/>
</dbReference>
<organism evidence="13 14">
    <name type="scientific">Arabidopsis thaliana</name>
    <name type="common">Mouse-ear cress</name>
    <dbReference type="NCBI Taxonomy" id="3702"/>
    <lineage>
        <taxon>Eukaryota</taxon>
        <taxon>Viridiplantae</taxon>
        <taxon>Streptophyta</taxon>
        <taxon>Embryophyta</taxon>
        <taxon>Tracheophyta</taxon>
        <taxon>Spermatophyta</taxon>
        <taxon>Magnoliopsida</taxon>
        <taxon>eudicotyledons</taxon>
        <taxon>Gunneridae</taxon>
        <taxon>Pentapetalae</taxon>
        <taxon>rosids</taxon>
        <taxon>malvids</taxon>
        <taxon>Brassicales</taxon>
        <taxon>Brassicaceae</taxon>
        <taxon>Camelineae</taxon>
        <taxon>Arabidopsis</taxon>
    </lineage>
</organism>
<comment type="catalytic activity">
    <reaction evidence="1">
        <text>S-ubiquitinyl-[E2 ubiquitin-conjugating enzyme]-L-cysteine + [acceptor protein]-L-lysine = [E2 ubiquitin-conjugating enzyme]-L-cysteine + N(6)-ubiquitinyl-[acceptor protein]-L-lysine.</text>
        <dbReference type="EC" id="2.3.2.27"/>
    </reaction>
</comment>
<evidence type="ECO:0000256" key="4">
    <source>
        <dbReference type="ARBA" id="ARBA00022723"/>
    </source>
</evidence>
<dbReference type="GO" id="GO:0008270">
    <property type="term" value="F:zinc ion binding"/>
    <property type="evidence" value="ECO:0007669"/>
    <property type="project" value="UniProtKB-KW"/>
</dbReference>
<feature type="domain" description="RING-type" evidence="12">
    <location>
        <begin position="202"/>
        <end position="244"/>
    </location>
</feature>
<name>A0A178UAU3_ARATH</name>
<keyword evidence="4" id="KW-0479">Metal-binding</keyword>
<dbReference type="EMBL" id="LUHQ01000005">
    <property type="protein sequence ID" value="OAO90936.1"/>
    <property type="molecule type" value="Genomic_DNA"/>
</dbReference>
<dbReference type="ExpressionAtlas" id="A0A178UAU3">
    <property type="expression patterns" value="baseline"/>
</dbReference>
<dbReference type="PANTHER" id="PTHR14155">
    <property type="entry name" value="RING FINGER DOMAIN-CONTAINING"/>
    <property type="match status" value="1"/>
</dbReference>
<evidence type="ECO:0000259" key="12">
    <source>
        <dbReference type="PROSITE" id="PS50089"/>
    </source>
</evidence>
<evidence type="ECO:0000256" key="11">
    <source>
        <dbReference type="SAM" id="Phobius"/>
    </source>
</evidence>
<comment type="similarity">
    <text evidence="8">Belongs to the RING-type zinc finger family. ATL subfamily.</text>
</comment>
<evidence type="ECO:0000256" key="3">
    <source>
        <dbReference type="ARBA" id="ARBA00012483"/>
    </source>
</evidence>
<evidence type="ECO:0000256" key="2">
    <source>
        <dbReference type="ARBA" id="ARBA00004906"/>
    </source>
</evidence>